<evidence type="ECO:0000256" key="3">
    <source>
        <dbReference type="SAM" id="Phobius"/>
    </source>
</evidence>
<feature type="transmembrane region" description="Helical" evidence="3">
    <location>
        <begin position="675"/>
        <end position="702"/>
    </location>
</feature>
<gene>
    <name evidence="5" type="ORF">BAUCODRAFT_410862</name>
</gene>
<dbReference type="PROSITE" id="PS50026">
    <property type="entry name" value="EGF_3"/>
    <property type="match status" value="1"/>
</dbReference>
<keyword evidence="3" id="KW-1133">Transmembrane helix</keyword>
<dbReference type="CDD" id="cd00054">
    <property type="entry name" value="EGF_CA"/>
    <property type="match status" value="1"/>
</dbReference>
<feature type="region of interest" description="Disordered" evidence="2">
    <location>
        <begin position="1"/>
        <end position="388"/>
    </location>
</feature>
<feature type="compositionally biased region" description="Basic and acidic residues" evidence="2">
    <location>
        <begin position="482"/>
        <end position="495"/>
    </location>
</feature>
<sequence length="953" mass="100380">MNYQHYDQGGHYGIPSYPSQPARNQRDSLPSQGRRTPLAHYADAPSQRGPRGMMPVQPAQRQSAPYRPTENLYDGSAYGGPEYVDQVDWPLPAAPRPYAQSPRSGSPTGSAGGRRPPPRPQRPDYQPPPPNPPRQSRVSPSNQQYRPGPALPSQQVYHEPPQWTGDGYTSPSAGYPPPQPQHIYQQGAYIQANKRPPLGPPPTSRRGHPSYYPHVGPVHPIAEETDSMYGSTRGHSMVGNHDSMKSNASSNAIPIGIPDYYLQETESVTSQPGAERPFSSEHEYEDESPIDPSPTSGKDSRISQGTESSGISSTPPSPEPAPLVRQASLGRKSKPTLTTVRSAERMRKGSLGDGGLASLPSQQKGATSVTAPTMPFAASNAGPAPEPAVPYLKARERDVSGSVMSNAPPNVPAAGDVAALAAPRFFSANRSGDNLSHRTTSSEALGSGAGLLYPSSSESEREVKKNPPKERVGESGNVQQAFRERSPLANEVDPRETILAGLEGGGALPSSAAAAVRESDQLPKPSAGFSERAGKRRPPRLNVDVVREAEARGSLTSLSDLIKRATRLASNLDRGKTASRLGAGWISDEADASDNEKFGAKLNNRGSGSISDILANFPPPGLSTPPRSRGNDGDDARSGSITNWSSKLKRSHLPSDSDPGADSRERRRRCCGMPLWLFLLLLIALILLIAAAIIVPVVLIVIPRQNQTANSSTNTAIKTCQSQLTCQNGGANVITSMGVCQCVCVNGYTGSTCNTQSGAGCTSMTVGSMTDATIGNAIPRLLAGAEGNFSVPLNAQTLLGLFSGADLSCQSENALVTFDNSAGVKRDSSPTPTLNNRQAATSNGITYDTGAPPSPTNSSSSALTPSATASANSTSTLTQEDFARVAVLYVFQASGQLNDAVVAQENLQTYFKNAESGSGQTAAANNITLGNGFLCSLSGFNIKLSNGTTVGRS</sequence>
<dbReference type="STRING" id="717646.M2NGC2"/>
<keyword evidence="1" id="KW-0245">EGF-like domain</keyword>
<proteinExistence type="predicted"/>
<keyword evidence="3" id="KW-0472">Membrane</keyword>
<comment type="caution">
    <text evidence="1">Lacks conserved residue(s) required for the propagation of feature annotation.</text>
</comment>
<dbReference type="HOGENOM" id="CLU_009769_0_0_1"/>
<dbReference type="OrthoDB" id="283575at2759"/>
<dbReference type="PANTHER" id="PTHR17178">
    <property type="entry name" value="SECRETORY GRANULE PROTEOGLYCAN CORE PROTEIN"/>
    <property type="match status" value="1"/>
</dbReference>
<protein>
    <recommendedName>
        <fullName evidence="4">EGF-like domain-containing protein</fullName>
    </recommendedName>
</protein>
<dbReference type="Proteomes" id="UP000011761">
    <property type="component" value="Unassembled WGS sequence"/>
</dbReference>
<feature type="region of interest" description="Disordered" evidence="2">
    <location>
        <begin position="510"/>
        <end position="541"/>
    </location>
</feature>
<keyword evidence="3" id="KW-0812">Transmembrane</keyword>
<reference evidence="5 6" key="1">
    <citation type="journal article" date="2012" name="PLoS Pathog.">
        <title>Diverse lifestyles and strategies of plant pathogenesis encoded in the genomes of eighteen Dothideomycetes fungi.</title>
        <authorList>
            <person name="Ohm R.A."/>
            <person name="Feau N."/>
            <person name="Henrissat B."/>
            <person name="Schoch C.L."/>
            <person name="Horwitz B.A."/>
            <person name="Barry K.W."/>
            <person name="Condon B.J."/>
            <person name="Copeland A.C."/>
            <person name="Dhillon B."/>
            <person name="Glaser F."/>
            <person name="Hesse C.N."/>
            <person name="Kosti I."/>
            <person name="LaButti K."/>
            <person name="Lindquist E.A."/>
            <person name="Lucas S."/>
            <person name="Salamov A.A."/>
            <person name="Bradshaw R.E."/>
            <person name="Ciuffetti L."/>
            <person name="Hamelin R.C."/>
            <person name="Kema G.H.J."/>
            <person name="Lawrence C."/>
            <person name="Scott J.A."/>
            <person name="Spatafora J.W."/>
            <person name="Turgeon B.G."/>
            <person name="de Wit P.J.G.M."/>
            <person name="Zhong S."/>
            <person name="Goodwin S.B."/>
            <person name="Grigoriev I.V."/>
        </authorList>
    </citation>
    <scope>NUCLEOTIDE SEQUENCE [LARGE SCALE GENOMIC DNA]</scope>
    <source>
        <strain evidence="5 6">UAMH 10762</strain>
    </source>
</reference>
<evidence type="ECO:0000313" key="5">
    <source>
        <dbReference type="EMBL" id="EMC98020.1"/>
    </source>
</evidence>
<keyword evidence="1" id="KW-1015">Disulfide bond</keyword>
<dbReference type="AlphaFoldDB" id="M2NGC2"/>
<dbReference type="PROSITE" id="PS01186">
    <property type="entry name" value="EGF_2"/>
    <property type="match status" value="1"/>
</dbReference>
<feature type="region of interest" description="Disordered" evidence="2">
    <location>
        <begin position="428"/>
        <end position="495"/>
    </location>
</feature>
<feature type="compositionally biased region" description="Polar residues" evidence="2">
    <location>
        <begin position="17"/>
        <end position="34"/>
    </location>
</feature>
<evidence type="ECO:0000256" key="1">
    <source>
        <dbReference type="PROSITE-ProRule" id="PRU00076"/>
    </source>
</evidence>
<keyword evidence="6" id="KW-1185">Reference proteome</keyword>
<feature type="compositionally biased region" description="Polar residues" evidence="2">
    <location>
        <begin position="428"/>
        <end position="444"/>
    </location>
</feature>
<evidence type="ECO:0000256" key="2">
    <source>
        <dbReference type="SAM" id="MobiDB-lite"/>
    </source>
</evidence>
<dbReference type="OMA" id="QPNYPQG"/>
<name>M2NGC2_BAUPA</name>
<feature type="compositionally biased region" description="Basic and acidic residues" evidence="2">
    <location>
        <begin position="458"/>
        <end position="473"/>
    </location>
</feature>
<dbReference type="PANTHER" id="PTHR17178:SF0">
    <property type="entry name" value="SERGLYCIN"/>
    <property type="match status" value="1"/>
</dbReference>
<feature type="domain" description="EGF-like" evidence="4">
    <location>
        <begin position="716"/>
        <end position="754"/>
    </location>
</feature>
<evidence type="ECO:0000259" key="4">
    <source>
        <dbReference type="PROSITE" id="PS50026"/>
    </source>
</evidence>
<feature type="compositionally biased region" description="Polar residues" evidence="2">
    <location>
        <begin position="359"/>
        <end position="371"/>
    </location>
</feature>
<feature type="compositionally biased region" description="Low complexity" evidence="2">
    <location>
        <begin position="856"/>
        <end position="875"/>
    </location>
</feature>
<organism evidence="5 6">
    <name type="scientific">Baudoinia panamericana (strain UAMH 10762)</name>
    <name type="common">Angels' share fungus</name>
    <name type="synonym">Baudoinia compniacensis (strain UAMH 10762)</name>
    <dbReference type="NCBI Taxonomy" id="717646"/>
    <lineage>
        <taxon>Eukaryota</taxon>
        <taxon>Fungi</taxon>
        <taxon>Dikarya</taxon>
        <taxon>Ascomycota</taxon>
        <taxon>Pezizomycotina</taxon>
        <taxon>Dothideomycetes</taxon>
        <taxon>Dothideomycetidae</taxon>
        <taxon>Mycosphaerellales</taxon>
        <taxon>Teratosphaeriaceae</taxon>
        <taxon>Baudoinia</taxon>
    </lineage>
</organism>
<feature type="region of interest" description="Disordered" evidence="2">
    <location>
        <begin position="613"/>
        <end position="642"/>
    </location>
</feature>
<dbReference type="PROSITE" id="PS00022">
    <property type="entry name" value="EGF_1"/>
    <property type="match status" value="1"/>
</dbReference>
<feature type="region of interest" description="Disordered" evidence="2">
    <location>
        <begin position="822"/>
        <end position="875"/>
    </location>
</feature>
<dbReference type="InterPro" id="IPR000742">
    <property type="entry name" value="EGF"/>
</dbReference>
<dbReference type="EMBL" id="KB445553">
    <property type="protein sequence ID" value="EMC98020.1"/>
    <property type="molecule type" value="Genomic_DNA"/>
</dbReference>
<dbReference type="eggNOG" id="ENOG502RXHJ">
    <property type="taxonomic scope" value="Eukaryota"/>
</dbReference>
<feature type="disulfide bond" evidence="1">
    <location>
        <begin position="744"/>
        <end position="753"/>
    </location>
</feature>
<dbReference type="RefSeq" id="XP_007674855.1">
    <property type="nucleotide sequence ID" value="XM_007676665.1"/>
</dbReference>
<feature type="compositionally biased region" description="Polar residues" evidence="2">
    <location>
        <begin position="293"/>
        <end position="314"/>
    </location>
</feature>
<feature type="compositionally biased region" description="Polar residues" evidence="2">
    <location>
        <begin position="829"/>
        <end position="846"/>
    </location>
</feature>
<dbReference type="KEGG" id="bcom:BAUCODRAFT_410862"/>
<evidence type="ECO:0000313" key="6">
    <source>
        <dbReference type="Proteomes" id="UP000011761"/>
    </source>
</evidence>
<accession>M2NGC2</accession>
<dbReference type="GeneID" id="19114064"/>